<comment type="caution">
    <text evidence="2">The sequence shown here is derived from an EMBL/GenBank/DDBJ whole genome shotgun (WGS) entry which is preliminary data.</text>
</comment>
<reference evidence="2 3" key="1">
    <citation type="submission" date="2020-08" db="EMBL/GenBank/DDBJ databases">
        <authorList>
            <person name="Hejnol A."/>
        </authorList>
    </citation>
    <scope>NUCLEOTIDE SEQUENCE [LARGE SCALE GENOMIC DNA]</scope>
</reference>
<organism evidence="2 3">
    <name type="scientific">Dimorphilus gyrociliatus</name>
    <dbReference type="NCBI Taxonomy" id="2664684"/>
    <lineage>
        <taxon>Eukaryota</taxon>
        <taxon>Metazoa</taxon>
        <taxon>Spiralia</taxon>
        <taxon>Lophotrochozoa</taxon>
        <taxon>Annelida</taxon>
        <taxon>Polychaeta</taxon>
        <taxon>Polychaeta incertae sedis</taxon>
        <taxon>Dinophilidae</taxon>
        <taxon>Dimorphilus</taxon>
    </lineage>
</organism>
<proteinExistence type="predicted"/>
<dbReference type="Gene3D" id="1.20.920.20">
    <property type="match status" value="1"/>
</dbReference>
<feature type="region of interest" description="Disordered" evidence="1">
    <location>
        <begin position="128"/>
        <end position="175"/>
    </location>
</feature>
<dbReference type="Proteomes" id="UP000549394">
    <property type="component" value="Unassembled WGS sequence"/>
</dbReference>
<name>A0A7I8WEN4_9ANNE</name>
<feature type="compositionally biased region" description="Basic and acidic residues" evidence="1">
    <location>
        <begin position="156"/>
        <end position="175"/>
    </location>
</feature>
<gene>
    <name evidence="2" type="ORF">DGYR_LOCUS13756</name>
</gene>
<evidence type="ECO:0000313" key="3">
    <source>
        <dbReference type="Proteomes" id="UP000549394"/>
    </source>
</evidence>
<feature type="compositionally biased region" description="Basic and acidic residues" evidence="1">
    <location>
        <begin position="128"/>
        <end position="141"/>
    </location>
</feature>
<evidence type="ECO:0000313" key="2">
    <source>
        <dbReference type="EMBL" id="CAD5126517.1"/>
    </source>
</evidence>
<dbReference type="EMBL" id="CAJFCJ010000056">
    <property type="protein sequence ID" value="CAD5126517.1"/>
    <property type="molecule type" value="Genomic_DNA"/>
</dbReference>
<accession>A0A7I8WEN4</accession>
<dbReference type="AlphaFoldDB" id="A0A7I8WEN4"/>
<keyword evidence="3" id="KW-1185">Reference proteome</keyword>
<sequence length="354" mass="39760">MKMDKPAVENSETTSELAEPVIGNSEINSKLDKPAIENSQAISKNENIEEINASQTIDISKNEVSDENDFIKVMKYVPNVQFETIENATNIEEIGEIDWSLKIEEVIYISEFLPADDSDVGEDETLKINENENEEGKEMSKKIVNNSEETAGKPGNRNDEKEEKSQQQHTNQEDVAKKALDLKKAYEEKDYKKLKVAIDKASVKPINPLLIKDLSKANELKANLEKICGLQNRILKLDAKCIAELNQYNQPPAVVHLVIKSTLLILSIDEGQTDEWKECQVFIKYACSYSILKKIKALKILTVDPAIILRAEQIICELNLQEVKEASAGAAAFYLWCKDSIELVLESADKTAID</sequence>
<feature type="region of interest" description="Disordered" evidence="1">
    <location>
        <begin position="1"/>
        <end position="24"/>
    </location>
</feature>
<evidence type="ECO:0000256" key="1">
    <source>
        <dbReference type="SAM" id="MobiDB-lite"/>
    </source>
</evidence>
<protein>
    <submittedName>
        <fullName evidence="2">DgyrCDS14627</fullName>
    </submittedName>
</protein>